<evidence type="ECO:0000256" key="6">
    <source>
        <dbReference type="ARBA" id="ARBA00023134"/>
    </source>
</evidence>
<dbReference type="InterPro" id="IPR027417">
    <property type="entry name" value="P-loop_NTPase"/>
</dbReference>
<feature type="binding site" evidence="8">
    <location>
        <begin position="181"/>
        <end position="188"/>
    </location>
    <ligand>
        <name>GTP</name>
        <dbReference type="ChEBI" id="CHEBI:37565"/>
        <label>2</label>
    </ligand>
</feature>
<name>A0A2A8CWZ8_9BACT</name>
<feature type="domain" description="EngA-type G" evidence="11">
    <location>
        <begin position="175"/>
        <end position="350"/>
    </location>
</feature>
<evidence type="ECO:0000259" key="11">
    <source>
        <dbReference type="PROSITE" id="PS51712"/>
    </source>
</evidence>
<keyword evidence="13" id="KW-1185">Reference proteome</keyword>
<comment type="caution">
    <text evidence="12">The sequence shown here is derived from an EMBL/GenBank/DDBJ whole genome shotgun (WGS) entry which is preliminary data.</text>
</comment>
<accession>A0A2A8CWZ8</accession>
<feature type="binding site" evidence="8">
    <location>
        <begin position="228"/>
        <end position="232"/>
    </location>
    <ligand>
        <name>GTP</name>
        <dbReference type="ChEBI" id="CHEBI:37565"/>
        <label>2</label>
    </ligand>
</feature>
<organism evidence="12 13">
    <name type="scientific">Longibacter salinarum</name>
    <dbReference type="NCBI Taxonomy" id="1850348"/>
    <lineage>
        <taxon>Bacteria</taxon>
        <taxon>Pseudomonadati</taxon>
        <taxon>Rhodothermota</taxon>
        <taxon>Rhodothermia</taxon>
        <taxon>Rhodothermales</taxon>
        <taxon>Salisaetaceae</taxon>
        <taxon>Longibacter</taxon>
    </lineage>
</organism>
<dbReference type="PANTHER" id="PTHR43834">
    <property type="entry name" value="GTPASE DER"/>
    <property type="match status" value="1"/>
</dbReference>
<keyword evidence="6 8" id="KW-0342">GTP-binding</keyword>
<dbReference type="HAMAP" id="MF_00195">
    <property type="entry name" value="GTPase_Der"/>
    <property type="match status" value="1"/>
</dbReference>
<evidence type="ECO:0000313" key="12">
    <source>
        <dbReference type="EMBL" id="PEN13222.1"/>
    </source>
</evidence>
<dbReference type="InterPro" id="IPR015946">
    <property type="entry name" value="KH_dom-like_a/b"/>
</dbReference>
<dbReference type="Proteomes" id="UP000220102">
    <property type="component" value="Unassembled WGS sequence"/>
</dbReference>
<dbReference type="FunFam" id="3.40.50.300:FF:000040">
    <property type="entry name" value="GTPase Der"/>
    <property type="match status" value="1"/>
</dbReference>
<dbReference type="AlphaFoldDB" id="A0A2A8CWZ8"/>
<feature type="binding site" evidence="8">
    <location>
        <begin position="54"/>
        <end position="58"/>
    </location>
    <ligand>
        <name>GTP</name>
        <dbReference type="ChEBI" id="CHEBI:37565"/>
        <label>1</label>
    </ligand>
</feature>
<dbReference type="Gene3D" id="3.30.300.20">
    <property type="match status" value="1"/>
</dbReference>
<dbReference type="Pfam" id="PF01926">
    <property type="entry name" value="MMR_HSR1"/>
    <property type="match status" value="2"/>
</dbReference>
<dbReference type="InterPro" id="IPR005225">
    <property type="entry name" value="Small_GTP-bd"/>
</dbReference>
<dbReference type="EMBL" id="PDEQ01000005">
    <property type="protein sequence ID" value="PEN13222.1"/>
    <property type="molecule type" value="Genomic_DNA"/>
</dbReference>
<sequence>MLVAIVGRPNVGKSTLFNRLTESQLAIVHDEPGVTRDRVYGEIIWNGRTIPVVDTGGYVPHSSERFEAAIREQVDIAMEDADVILYVGDVTTGITDIDQEMADKLRKDDTPVLVVANKADNDERRWAASEFYEMGIGEVFPVSATNGIGTGELLDALVDTLPEEEEEEDELEDRTSIAIIGKPNVGKSSIVNAVLGYDRSIVTEVAGTTRDAIHSLVNYEGREIALVDTAGLRKRAKVKENIEFYSTLRTERSIREGDVCVLMIDATDGLQNQDINVLKLAEKHKKGMVIAVNKWDLVEKDTKTAKRYEDYFHKILQTLDYVPIVFTSALTRQRVYKVIDTALEVADERAKRIQTSRLNDVLREAVANHHPPTYRGGNYVEIKYVTQVRENPPVFVFFTNHPKGIKESYKRYLERQFREAFGFKGVPLTLVFKQK</sequence>
<dbReference type="Gene3D" id="3.40.50.300">
    <property type="entry name" value="P-loop containing nucleotide triphosphate hydrolases"/>
    <property type="match status" value="2"/>
</dbReference>
<feature type="domain" description="EngA-type G" evidence="11">
    <location>
        <begin position="1"/>
        <end position="165"/>
    </location>
</feature>
<dbReference type="GO" id="GO:0042254">
    <property type="term" value="P:ribosome biogenesis"/>
    <property type="evidence" value="ECO:0007669"/>
    <property type="project" value="UniProtKB-KW"/>
</dbReference>
<dbReference type="NCBIfam" id="TIGR00231">
    <property type="entry name" value="small_GTP"/>
    <property type="match status" value="2"/>
</dbReference>
<feature type="binding site" evidence="8">
    <location>
        <begin position="7"/>
        <end position="14"/>
    </location>
    <ligand>
        <name>GTP</name>
        <dbReference type="ChEBI" id="CHEBI:37565"/>
        <label>1</label>
    </ligand>
</feature>
<comment type="similarity">
    <text evidence="1 8 9 10">Belongs to the TRAFAC class TrmE-Era-EngA-EngB-Septin-like GTPase superfamily. EngA (Der) GTPase family.</text>
</comment>
<evidence type="ECO:0000256" key="2">
    <source>
        <dbReference type="ARBA" id="ARBA00020953"/>
    </source>
</evidence>
<dbReference type="GO" id="GO:0005525">
    <property type="term" value="F:GTP binding"/>
    <property type="evidence" value="ECO:0007669"/>
    <property type="project" value="UniProtKB-UniRule"/>
</dbReference>
<evidence type="ECO:0000256" key="9">
    <source>
        <dbReference type="PROSITE-ProRule" id="PRU01049"/>
    </source>
</evidence>
<protein>
    <recommendedName>
        <fullName evidence="2 8">GTPase Der</fullName>
    </recommendedName>
    <alternativeName>
        <fullName evidence="7 8">GTP-binding protein EngA</fullName>
    </alternativeName>
</protein>
<keyword evidence="3 8" id="KW-0690">Ribosome biogenesis</keyword>
<evidence type="ECO:0000256" key="10">
    <source>
        <dbReference type="RuleBase" id="RU004481"/>
    </source>
</evidence>
<proteinExistence type="inferred from homology"/>
<dbReference type="CDD" id="cd01895">
    <property type="entry name" value="EngA2"/>
    <property type="match status" value="1"/>
</dbReference>
<dbReference type="InterPro" id="IPR016484">
    <property type="entry name" value="GTPase_Der"/>
</dbReference>
<comment type="function">
    <text evidence="8 10">GTPase that plays an essential role in the late steps of ribosome biogenesis.</text>
</comment>
<evidence type="ECO:0000313" key="13">
    <source>
        <dbReference type="Proteomes" id="UP000220102"/>
    </source>
</evidence>
<dbReference type="InterPro" id="IPR006073">
    <property type="entry name" value="GTP-bd"/>
</dbReference>
<dbReference type="PANTHER" id="PTHR43834:SF6">
    <property type="entry name" value="GTPASE DER"/>
    <property type="match status" value="1"/>
</dbReference>
<dbReference type="CDD" id="cd01894">
    <property type="entry name" value="EngA1"/>
    <property type="match status" value="1"/>
</dbReference>
<dbReference type="SUPFAM" id="SSF52540">
    <property type="entry name" value="P-loop containing nucleoside triphosphate hydrolases"/>
    <property type="match status" value="2"/>
</dbReference>
<evidence type="ECO:0000256" key="5">
    <source>
        <dbReference type="ARBA" id="ARBA00022741"/>
    </source>
</evidence>
<evidence type="ECO:0000256" key="3">
    <source>
        <dbReference type="ARBA" id="ARBA00022517"/>
    </source>
</evidence>
<dbReference type="GO" id="GO:0043022">
    <property type="term" value="F:ribosome binding"/>
    <property type="evidence" value="ECO:0007669"/>
    <property type="project" value="TreeGrafter"/>
</dbReference>
<dbReference type="PIRSF" id="PIRSF006485">
    <property type="entry name" value="GTP-binding_EngA"/>
    <property type="match status" value="1"/>
</dbReference>
<feature type="binding site" evidence="8">
    <location>
        <begin position="293"/>
        <end position="296"/>
    </location>
    <ligand>
        <name>GTP</name>
        <dbReference type="ChEBI" id="CHEBI:37565"/>
        <label>2</label>
    </ligand>
</feature>
<reference evidence="12 13" key="1">
    <citation type="submission" date="2017-10" db="EMBL/GenBank/DDBJ databases">
        <title>Draft genome of Longibacter Salinarum.</title>
        <authorList>
            <person name="Goh K.M."/>
            <person name="Shamsir M.S."/>
            <person name="Lim S.W."/>
        </authorList>
    </citation>
    <scope>NUCLEOTIDE SEQUENCE [LARGE SCALE GENOMIC DNA]</scope>
    <source>
        <strain evidence="12 13">KCTC 52045</strain>
    </source>
</reference>
<dbReference type="FunFam" id="3.30.300.20:FF:000004">
    <property type="entry name" value="GTPase Der"/>
    <property type="match status" value="1"/>
</dbReference>
<dbReference type="Pfam" id="PF14714">
    <property type="entry name" value="KH_dom-like"/>
    <property type="match status" value="1"/>
</dbReference>
<dbReference type="InterPro" id="IPR032859">
    <property type="entry name" value="KH_dom-like"/>
</dbReference>
<dbReference type="PRINTS" id="PR00326">
    <property type="entry name" value="GTP1OBG"/>
</dbReference>
<evidence type="ECO:0000256" key="7">
    <source>
        <dbReference type="ARBA" id="ARBA00032345"/>
    </source>
</evidence>
<dbReference type="OrthoDB" id="9805918at2"/>
<evidence type="ECO:0000256" key="1">
    <source>
        <dbReference type="ARBA" id="ARBA00008279"/>
    </source>
</evidence>
<dbReference type="PROSITE" id="PS51712">
    <property type="entry name" value="G_ENGA"/>
    <property type="match status" value="2"/>
</dbReference>
<dbReference type="FunFam" id="3.40.50.300:FF:000057">
    <property type="entry name" value="GTPase Der"/>
    <property type="match status" value="1"/>
</dbReference>
<comment type="subunit">
    <text evidence="8">Associates with the 50S ribosomal subunit.</text>
</comment>
<gene>
    <name evidence="8 12" type="primary">der</name>
    <name evidence="12" type="ORF">CRI94_11315</name>
</gene>
<keyword evidence="4 10" id="KW-0677">Repeat</keyword>
<dbReference type="RefSeq" id="WP_098075815.1">
    <property type="nucleotide sequence ID" value="NZ_PDEQ01000005.1"/>
</dbReference>
<dbReference type="NCBIfam" id="TIGR03594">
    <property type="entry name" value="GTPase_EngA"/>
    <property type="match status" value="1"/>
</dbReference>
<evidence type="ECO:0000256" key="4">
    <source>
        <dbReference type="ARBA" id="ARBA00022737"/>
    </source>
</evidence>
<dbReference type="InterPro" id="IPR031166">
    <property type="entry name" value="G_ENGA"/>
</dbReference>
<evidence type="ECO:0000256" key="8">
    <source>
        <dbReference type="HAMAP-Rule" id="MF_00195"/>
    </source>
</evidence>
<feature type="binding site" evidence="8">
    <location>
        <begin position="117"/>
        <end position="120"/>
    </location>
    <ligand>
        <name>GTP</name>
        <dbReference type="ChEBI" id="CHEBI:37565"/>
        <label>1</label>
    </ligand>
</feature>
<keyword evidence="5 8" id="KW-0547">Nucleotide-binding</keyword>